<organism evidence="1 2">
    <name type="scientific">Anisodus tanguticus</name>
    <dbReference type="NCBI Taxonomy" id="243964"/>
    <lineage>
        <taxon>Eukaryota</taxon>
        <taxon>Viridiplantae</taxon>
        <taxon>Streptophyta</taxon>
        <taxon>Embryophyta</taxon>
        <taxon>Tracheophyta</taxon>
        <taxon>Spermatophyta</taxon>
        <taxon>Magnoliopsida</taxon>
        <taxon>eudicotyledons</taxon>
        <taxon>Gunneridae</taxon>
        <taxon>Pentapetalae</taxon>
        <taxon>asterids</taxon>
        <taxon>lamiids</taxon>
        <taxon>Solanales</taxon>
        <taxon>Solanaceae</taxon>
        <taxon>Solanoideae</taxon>
        <taxon>Hyoscyameae</taxon>
        <taxon>Anisodus</taxon>
    </lineage>
</organism>
<comment type="caution">
    <text evidence="1">The sequence shown here is derived from an EMBL/GenBank/DDBJ whole genome shotgun (WGS) entry which is preliminary data.</text>
</comment>
<protein>
    <submittedName>
        <fullName evidence="1">Uncharacterized protein</fullName>
    </submittedName>
</protein>
<name>A0AAE1SUW0_9SOLA</name>
<evidence type="ECO:0000313" key="1">
    <source>
        <dbReference type="EMBL" id="KAK4377309.1"/>
    </source>
</evidence>
<dbReference type="Proteomes" id="UP001291623">
    <property type="component" value="Unassembled WGS sequence"/>
</dbReference>
<dbReference type="EMBL" id="JAVYJV010000002">
    <property type="protein sequence ID" value="KAK4377309.1"/>
    <property type="molecule type" value="Genomic_DNA"/>
</dbReference>
<sequence length="85" mass="9822">MSKAERNKLNIGITNYLMQETRDRYGDFRHPDQLGDINSLLDNIPKISIDAEYSQNQHFGVPEREYGFGNSQEVLGYEAVVKEEK</sequence>
<evidence type="ECO:0000313" key="2">
    <source>
        <dbReference type="Proteomes" id="UP001291623"/>
    </source>
</evidence>
<dbReference type="AlphaFoldDB" id="A0AAE1SUW0"/>
<keyword evidence="2" id="KW-1185">Reference proteome</keyword>
<accession>A0AAE1SUW0</accession>
<reference evidence="1" key="1">
    <citation type="submission" date="2023-12" db="EMBL/GenBank/DDBJ databases">
        <title>Genome assembly of Anisodus tanguticus.</title>
        <authorList>
            <person name="Wang Y.-J."/>
        </authorList>
    </citation>
    <scope>NUCLEOTIDE SEQUENCE</scope>
    <source>
        <strain evidence="1">KB-2021</strain>
        <tissue evidence="1">Leaf</tissue>
    </source>
</reference>
<proteinExistence type="predicted"/>
<gene>
    <name evidence="1" type="ORF">RND71_003605</name>
</gene>